<dbReference type="Pfam" id="PF07804">
    <property type="entry name" value="HipA_C"/>
    <property type="match status" value="1"/>
</dbReference>
<dbReference type="Pfam" id="PF13657">
    <property type="entry name" value="Couple_hipA"/>
    <property type="match status" value="1"/>
</dbReference>
<evidence type="ECO:0000256" key="2">
    <source>
        <dbReference type="ARBA" id="ARBA00022679"/>
    </source>
</evidence>
<name>A0A254Q2S6_9BURK</name>
<evidence type="ECO:0000256" key="1">
    <source>
        <dbReference type="ARBA" id="ARBA00010164"/>
    </source>
</evidence>
<evidence type="ECO:0000259" key="4">
    <source>
        <dbReference type="Pfam" id="PF07804"/>
    </source>
</evidence>
<gene>
    <name evidence="6" type="ORF">CBI30_10490</name>
</gene>
<sequence>MADIKKLDVYRGDDLVGQLLDEPELKFIYAQSWLYGQGKPISPTLNFSEKEFSGLPVESYFENLLPEAGIRELLKLKYQVTSTFGLLGVIGGDTASDLTILPEGERPNKPEYQAINWDEVALSFKSSSGPVQAAQQEKGMRISLAGAQKKLGIVLDAQGNISLPLGSAPSTYIVKPDIAGIEGVWASAVNETFVMKLANRLGLDVAPVIYQPTAKSCIIKRYDRVINNADDIQKIHQMDLCQLDQKPSTVKYETDGGPSLLRCYELLKEGGVPASDIKRFLQWIFFNLFVGNNDSHAKNLSIYFLPGLGARLTPFYDLLSTSIYPGLSNQFAFKIGGENKPSHIGRAELCLMAKELGFKERYVLKIGQELSEDLQSQIGAISVEMNLATPVGTEKTMVERLSQHISSNTSQLQKRFFQ</sequence>
<feature type="domain" description="HipA N-terminal subdomain 1" evidence="5">
    <location>
        <begin position="7"/>
        <end position="99"/>
    </location>
</feature>
<dbReference type="OrthoDB" id="9805913at2"/>
<dbReference type="PANTHER" id="PTHR37419:SF1">
    <property type="entry name" value="SERINE_THREONINE-PROTEIN KINASE TOXIN HIPA"/>
    <property type="match status" value="1"/>
</dbReference>
<protein>
    <recommendedName>
        <fullName evidence="8">Phosphatidylinositol kinase</fullName>
    </recommendedName>
</protein>
<dbReference type="InterPro" id="IPR012893">
    <property type="entry name" value="HipA-like_C"/>
</dbReference>
<comment type="similarity">
    <text evidence="1">Belongs to the HipA Ser/Thr kinase family.</text>
</comment>
<organism evidence="6 7">
    <name type="scientific">Polynucleobacter aenigmaticus</name>
    <dbReference type="NCBI Taxonomy" id="1743164"/>
    <lineage>
        <taxon>Bacteria</taxon>
        <taxon>Pseudomonadati</taxon>
        <taxon>Pseudomonadota</taxon>
        <taxon>Betaproteobacteria</taxon>
        <taxon>Burkholderiales</taxon>
        <taxon>Burkholderiaceae</taxon>
        <taxon>Polynucleobacter</taxon>
    </lineage>
</organism>
<keyword evidence="7" id="KW-1185">Reference proteome</keyword>
<dbReference type="NCBIfam" id="TIGR03071">
    <property type="entry name" value="couple_hipA"/>
    <property type="match status" value="1"/>
</dbReference>
<evidence type="ECO:0000259" key="5">
    <source>
        <dbReference type="Pfam" id="PF13657"/>
    </source>
</evidence>
<evidence type="ECO:0008006" key="8">
    <source>
        <dbReference type="Google" id="ProtNLM"/>
    </source>
</evidence>
<comment type="caution">
    <text evidence="6">The sequence shown here is derived from an EMBL/GenBank/DDBJ whole genome shotgun (WGS) entry which is preliminary data.</text>
</comment>
<dbReference type="InterPro" id="IPR017508">
    <property type="entry name" value="HipA_N1"/>
</dbReference>
<accession>A0A254Q2S6</accession>
<dbReference type="EMBL" id="NGUO01000023">
    <property type="protein sequence ID" value="OWS69247.1"/>
    <property type="molecule type" value="Genomic_DNA"/>
</dbReference>
<evidence type="ECO:0000256" key="3">
    <source>
        <dbReference type="ARBA" id="ARBA00022777"/>
    </source>
</evidence>
<keyword evidence="3" id="KW-0418">Kinase</keyword>
<dbReference type="Proteomes" id="UP000198104">
    <property type="component" value="Unassembled WGS sequence"/>
</dbReference>
<dbReference type="InterPro" id="IPR052028">
    <property type="entry name" value="HipA_Ser/Thr_kinase"/>
</dbReference>
<dbReference type="PANTHER" id="PTHR37419">
    <property type="entry name" value="SERINE/THREONINE-PROTEIN KINASE TOXIN HIPA"/>
    <property type="match status" value="1"/>
</dbReference>
<feature type="domain" description="HipA-like C-terminal" evidence="4">
    <location>
        <begin position="142"/>
        <end position="377"/>
    </location>
</feature>
<dbReference type="AlphaFoldDB" id="A0A254Q2S6"/>
<reference evidence="6 7" key="1">
    <citation type="submission" date="2017-05" db="EMBL/GenBank/DDBJ databases">
        <title>Polynucleobacter sp. MWH-K35W1 isolated from the permanently anoxic monimolimnion of a meromictic lake.</title>
        <authorList>
            <person name="Hahn M.W."/>
        </authorList>
    </citation>
    <scope>NUCLEOTIDE SEQUENCE [LARGE SCALE GENOMIC DNA]</scope>
    <source>
        <strain evidence="6 7">MWH-K35W1</strain>
    </source>
</reference>
<dbReference type="GO" id="GO:0005829">
    <property type="term" value="C:cytosol"/>
    <property type="evidence" value="ECO:0007669"/>
    <property type="project" value="TreeGrafter"/>
</dbReference>
<evidence type="ECO:0000313" key="7">
    <source>
        <dbReference type="Proteomes" id="UP000198104"/>
    </source>
</evidence>
<evidence type="ECO:0000313" key="6">
    <source>
        <dbReference type="EMBL" id="OWS69247.1"/>
    </source>
</evidence>
<proteinExistence type="inferred from homology"/>
<dbReference type="CDD" id="cd17793">
    <property type="entry name" value="HipA"/>
    <property type="match status" value="1"/>
</dbReference>
<dbReference type="GO" id="GO:0004674">
    <property type="term" value="F:protein serine/threonine kinase activity"/>
    <property type="evidence" value="ECO:0007669"/>
    <property type="project" value="TreeGrafter"/>
</dbReference>
<keyword evidence="2" id="KW-0808">Transferase</keyword>
<dbReference type="RefSeq" id="WP_088528246.1">
    <property type="nucleotide sequence ID" value="NZ_NGUO01000023.1"/>
</dbReference>